<dbReference type="PANTHER" id="PTHR31344:SF0">
    <property type="entry name" value="NUCLEAR PORE COMPLEX PROTEIN NUP205"/>
    <property type="match status" value="1"/>
</dbReference>
<dbReference type="GO" id="GO:0005643">
    <property type="term" value="C:nuclear pore"/>
    <property type="evidence" value="ECO:0007669"/>
    <property type="project" value="InterPro"/>
</dbReference>
<accession>A0A8S0Q018</accession>
<dbReference type="AlphaFoldDB" id="A0A8S0Q018"/>
<keyword evidence="6" id="KW-1185">Reference proteome</keyword>
<evidence type="ECO:0000313" key="6">
    <source>
        <dbReference type="Proteomes" id="UP000594638"/>
    </source>
</evidence>
<comment type="caution">
    <text evidence="5">The sequence shown here is derived from an EMBL/GenBank/DDBJ whole genome shotgun (WGS) entry which is preliminary data.</text>
</comment>
<keyword evidence="4" id="KW-0539">Nucleus</keyword>
<sequence>MVDKLSKPEVNALLHEFGFQLLYELCVDPLTSSPTMDLLATKKYQFFVKHLSSIGVAPLPKRNSSQALRICSLHQRAWLLKLLAVELHSADVTSALHRETCQSILAQLFGQSISEYRNDGDSFYVPQNNSEVARIGSIGKIKVLELLEVVQFKCPDSTLKSSQFVSNLKYSSLAEDILTNPATSGKGGVYYFSERGDRLIDLASFRDKLCQKCNLFNPQMSSFTSEAELNEVREVIQQLLRWGWKYNKNLEEQAAQLHMLTSWSQIVEVSVSQKISFLDTRSEILFQLLDASLNASGSPDCSLKMALILTQVGLTCMAKLRVERFSFGGCFNSETVTCLDIISTNQLSNGACHSIFFKLIMAILRLQSSEALRRRQYALMLNYFHYCRHTLDPDVPPTLLQFLSIDEQDNGDLDLEK</sequence>
<dbReference type="OrthoDB" id="883581at2759"/>
<dbReference type="Pfam" id="PF11894">
    <property type="entry name" value="Nup192"/>
    <property type="match status" value="1"/>
</dbReference>
<keyword evidence="3" id="KW-0813">Transport</keyword>
<dbReference type="PANTHER" id="PTHR31344">
    <property type="entry name" value="NUCLEAR PORE COMPLEX PROTEIN NUP205"/>
    <property type="match status" value="1"/>
</dbReference>
<evidence type="ECO:0000313" key="5">
    <source>
        <dbReference type="EMBL" id="CAA2957377.1"/>
    </source>
</evidence>
<evidence type="ECO:0000256" key="3">
    <source>
        <dbReference type="ARBA" id="ARBA00022448"/>
    </source>
</evidence>
<dbReference type="InterPro" id="IPR021827">
    <property type="entry name" value="Nup186/Nup192/Nup205"/>
</dbReference>
<name>A0A8S0Q018_OLEEU</name>
<gene>
    <name evidence="5" type="ORF">OLEA9_A025151</name>
</gene>
<organism evidence="5 6">
    <name type="scientific">Olea europaea subsp. europaea</name>
    <dbReference type="NCBI Taxonomy" id="158383"/>
    <lineage>
        <taxon>Eukaryota</taxon>
        <taxon>Viridiplantae</taxon>
        <taxon>Streptophyta</taxon>
        <taxon>Embryophyta</taxon>
        <taxon>Tracheophyta</taxon>
        <taxon>Spermatophyta</taxon>
        <taxon>Magnoliopsida</taxon>
        <taxon>eudicotyledons</taxon>
        <taxon>Gunneridae</taxon>
        <taxon>Pentapetalae</taxon>
        <taxon>asterids</taxon>
        <taxon>lamiids</taxon>
        <taxon>Lamiales</taxon>
        <taxon>Oleaceae</taxon>
        <taxon>Oleeae</taxon>
        <taxon>Olea</taxon>
    </lineage>
</organism>
<feature type="non-terminal residue" evidence="5">
    <location>
        <position position="417"/>
    </location>
</feature>
<dbReference type="Proteomes" id="UP000594638">
    <property type="component" value="Unassembled WGS sequence"/>
</dbReference>
<proteinExistence type="inferred from homology"/>
<comment type="similarity">
    <text evidence="2">Belongs to the NUP186/NUP192/NUP205 family.</text>
</comment>
<dbReference type="Gramene" id="OE9A025151T1">
    <property type="protein sequence ID" value="OE9A025151C1"/>
    <property type="gene ID" value="OE9A025151"/>
</dbReference>
<dbReference type="EMBL" id="CACTIH010000219">
    <property type="protein sequence ID" value="CAA2957377.1"/>
    <property type="molecule type" value="Genomic_DNA"/>
</dbReference>
<evidence type="ECO:0000256" key="4">
    <source>
        <dbReference type="ARBA" id="ARBA00023242"/>
    </source>
</evidence>
<evidence type="ECO:0000256" key="2">
    <source>
        <dbReference type="ARBA" id="ARBA00005892"/>
    </source>
</evidence>
<comment type="subcellular location">
    <subcellularLocation>
        <location evidence="1">Nucleus</location>
    </subcellularLocation>
</comment>
<reference evidence="5 6" key="1">
    <citation type="submission" date="2019-12" db="EMBL/GenBank/DDBJ databases">
        <authorList>
            <person name="Alioto T."/>
            <person name="Alioto T."/>
            <person name="Gomez Garrido J."/>
        </authorList>
    </citation>
    <scope>NUCLEOTIDE SEQUENCE [LARGE SCALE GENOMIC DNA]</scope>
</reference>
<evidence type="ECO:0000256" key="1">
    <source>
        <dbReference type="ARBA" id="ARBA00004123"/>
    </source>
</evidence>
<protein>
    <submittedName>
        <fullName evidence="5">Nuclear pore complex NUP205</fullName>
    </submittedName>
</protein>